<dbReference type="RefSeq" id="WP_169364411.1">
    <property type="nucleotide sequence ID" value="NZ_JAAVJL010000001.1"/>
</dbReference>
<sequence>MVEIFRQQLESLPDKRTGKNSRYGMEDAAMSAFSVFFTQSPSFLSYQRTMEQTKGRSNAQSLFGVHKIPTDNHIRDLLDPVQPKEMFPVFETILETIEQKGKLQGFRGFANNLLMALDGTEYFSSKQIHCHHCSSRKMKSGEIHYFHSVVTPVIVSPHQSQVIPLVPEFIVPQDGNDKQDCENTAAKRWLLQHGSKYSAFKVTVLGDDLYSRQPLCQMLLEQQFNFILVCRPESHPTIYEHIEGIALPTVVVNKWTGKVQETYTYQYVNGLPIKDGDDALLVNWCELTVTRPDGKVVYKNSFATNHLITEQTVVEIVLAGRTRWKVENENNNTLKTKGYNLEHNFGHGKEHLASFLATLNILSLLFHTLLELVDDKYQLLRSHLPTRKTFFNDLRALTRYLVFDSWDHLLTFMIQGLELDLPPNSS</sequence>
<evidence type="ECO:0000313" key="1">
    <source>
        <dbReference type="EMBL" id="NMF56636.1"/>
    </source>
</evidence>
<evidence type="ECO:0000313" key="7">
    <source>
        <dbReference type="Proteomes" id="UP000738376"/>
    </source>
</evidence>
<accession>A0ABX1LU35</accession>
<dbReference type="EMBL" id="JAAVJL010000001">
    <property type="protein sequence ID" value="NMF58565.1"/>
    <property type="molecule type" value="Genomic_DNA"/>
</dbReference>
<proteinExistence type="predicted"/>
<dbReference type="Proteomes" id="UP000738376">
    <property type="component" value="Unassembled WGS sequence"/>
</dbReference>
<organism evidence="3 7">
    <name type="scientific">Pseudanabaena yagii GIHE-NHR1</name>
    <dbReference type="NCBI Taxonomy" id="2722753"/>
    <lineage>
        <taxon>Bacteria</taxon>
        <taxon>Bacillati</taxon>
        <taxon>Cyanobacteriota</taxon>
        <taxon>Cyanophyceae</taxon>
        <taxon>Pseudanabaenales</taxon>
        <taxon>Pseudanabaenaceae</taxon>
        <taxon>Pseudanabaena</taxon>
        <taxon>Pseudanabaena yagii</taxon>
    </lineage>
</organism>
<comment type="caution">
    <text evidence="3">The sequence shown here is derived from an EMBL/GenBank/DDBJ whole genome shotgun (WGS) entry which is preliminary data.</text>
</comment>
<evidence type="ECO:0000313" key="6">
    <source>
        <dbReference type="EMBL" id="NMF58856.1"/>
    </source>
</evidence>
<protein>
    <submittedName>
        <fullName evidence="3">ISNCY family transposase</fullName>
    </submittedName>
</protein>
<name>A0ABX1LU35_9CYAN</name>
<reference evidence="3 7" key="1">
    <citation type="submission" date="2020-03" db="EMBL/GenBank/DDBJ databases">
        <title>Draft Genome Sequence of 2-Methylisoborneol Producing Pseudanabaena yagii Strain GIHE-NHR1 Isolated from North Han River in South Korea.</title>
        <authorList>
            <person name="Jeong J."/>
        </authorList>
    </citation>
    <scope>NUCLEOTIDE SEQUENCE [LARGE SCALE GENOMIC DNA]</scope>
    <source>
        <strain evidence="3 7">GIHE-NHR1</strain>
    </source>
</reference>
<dbReference type="EMBL" id="JAAVJL010000001">
    <property type="protein sequence ID" value="NMF58585.1"/>
    <property type="molecule type" value="Genomic_DNA"/>
</dbReference>
<keyword evidence="7" id="KW-1185">Reference proteome</keyword>
<evidence type="ECO:0000313" key="5">
    <source>
        <dbReference type="EMBL" id="NMF58585.1"/>
    </source>
</evidence>
<evidence type="ECO:0000313" key="2">
    <source>
        <dbReference type="EMBL" id="NMF56933.1"/>
    </source>
</evidence>
<gene>
    <name evidence="1" type="ORF">HC246_00970</name>
    <name evidence="2" type="ORF">HC246_02600</name>
    <name evidence="3" type="ORF">HC246_09840</name>
    <name evidence="4" type="ORF">HC246_11170</name>
    <name evidence="5" type="ORF">HC246_11275</name>
    <name evidence="6" type="ORF">HC246_12675</name>
</gene>
<dbReference type="EMBL" id="JAAVJL010000001">
    <property type="protein sequence ID" value="NMF58314.1"/>
    <property type="molecule type" value="Genomic_DNA"/>
</dbReference>
<dbReference type="EMBL" id="JAAVJL010000001">
    <property type="protein sequence ID" value="NMF56933.1"/>
    <property type="molecule type" value="Genomic_DNA"/>
</dbReference>
<evidence type="ECO:0000313" key="3">
    <source>
        <dbReference type="EMBL" id="NMF58314.1"/>
    </source>
</evidence>
<evidence type="ECO:0000313" key="4">
    <source>
        <dbReference type="EMBL" id="NMF58565.1"/>
    </source>
</evidence>
<dbReference type="EMBL" id="JAAVJL010000001">
    <property type="protein sequence ID" value="NMF56636.1"/>
    <property type="molecule type" value="Genomic_DNA"/>
</dbReference>
<dbReference type="EMBL" id="JAAVJL010000001">
    <property type="protein sequence ID" value="NMF58856.1"/>
    <property type="molecule type" value="Genomic_DNA"/>
</dbReference>